<evidence type="ECO:0000256" key="2">
    <source>
        <dbReference type="SAM" id="SignalP"/>
    </source>
</evidence>
<proteinExistence type="predicted"/>
<dbReference type="GO" id="GO:0004553">
    <property type="term" value="F:hydrolase activity, hydrolyzing O-glycosyl compounds"/>
    <property type="evidence" value="ECO:0007669"/>
    <property type="project" value="UniProtKB-ARBA"/>
</dbReference>
<dbReference type="Pfam" id="PF18962">
    <property type="entry name" value="Por_Secre_tail"/>
    <property type="match status" value="1"/>
</dbReference>
<gene>
    <name evidence="4" type="ORF">C1H87_22160</name>
</gene>
<dbReference type="Proteomes" id="UP000235826">
    <property type="component" value="Chromosome"/>
</dbReference>
<dbReference type="InterPro" id="IPR026444">
    <property type="entry name" value="Secre_tail"/>
</dbReference>
<reference evidence="4 5" key="1">
    <citation type="submission" date="2018-01" db="EMBL/GenBank/DDBJ databases">
        <title>Complete genome sequence of Flavivirga eckloniae ECD14 isolated from seaweed Ecklonia cava.</title>
        <authorList>
            <person name="Lee J.H."/>
            <person name="Baik K.S."/>
            <person name="Seong C.N."/>
        </authorList>
    </citation>
    <scope>NUCLEOTIDE SEQUENCE [LARGE SCALE GENOMIC DNA]</scope>
    <source>
        <strain evidence="4 5">ECD14</strain>
    </source>
</reference>
<name>A0A2K9PW39_9FLAO</name>
<accession>A0A2K9PW39</accession>
<dbReference type="EMBL" id="CP025791">
    <property type="protein sequence ID" value="AUP81273.1"/>
    <property type="molecule type" value="Genomic_DNA"/>
</dbReference>
<dbReference type="RefSeq" id="WP_102757916.1">
    <property type="nucleotide sequence ID" value="NZ_CP025791.1"/>
</dbReference>
<dbReference type="Gene3D" id="2.60.120.200">
    <property type="match status" value="3"/>
</dbReference>
<dbReference type="NCBIfam" id="TIGR04183">
    <property type="entry name" value="Por_Secre_tail"/>
    <property type="match status" value="1"/>
</dbReference>
<keyword evidence="5" id="KW-1185">Reference proteome</keyword>
<dbReference type="Pfam" id="PF13385">
    <property type="entry name" value="Laminin_G_3"/>
    <property type="match status" value="2"/>
</dbReference>
<keyword evidence="1 2" id="KW-0732">Signal</keyword>
<evidence type="ECO:0000256" key="1">
    <source>
        <dbReference type="ARBA" id="ARBA00022729"/>
    </source>
</evidence>
<evidence type="ECO:0000313" key="5">
    <source>
        <dbReference type="Proteomes" id="UP000235826"/>
    </source>
</evidence>
<evidence type="ECO:0000259" key="3">
    <source>
        <dbReference type="Pfam" id="PF18962"/>
    </source>
</evidence>
<organism evidence="4 5">
    <name type="scientific">Flavivirga eckloniae</name>
    <dbReference type="NCBI Taxonomy" id="1803846"/>
    <lineage>
        <taxon>Bacteria</taxon>
        <taxon>Pseudomonadati</taxon>
        <taxon>Bacteroidota</taxon>
        <taxon>Flavobacteriia</taxon>
        <taxon>Flavobacteriales</taxon>
        <taxon>Flavobacteriaceae</taxon>
        <taxon>Flavivirga</taxon>
    </lineage>
</organism>
<protein>
    <submittedName>
        <fullName evidence="4">Laminin G</fullName>
    </submittedName>
</protein>
<evidence type="ECO:0000313" key="4">
    <source>
        <dbReference type="EMBL" id="AUP81273.1"/>
    </source>
</evidence>
<dbReference type="InterPro" id="IPR013320">
    <property type="entry name" value="ConA-like_dom_sf"/>
</dbReference>
<dbReference type="OrthoDB" id="976756at2"/>
<dbReference type="KEGG" id="fek:C1H87_22160"/>
<dbReference type="SUPFAM" id="SSF49899">
    <property type="entry name" value="Concanavalin A-like lectins/glucanases"/>
    <property type="match status" value="3"/>
</dbReference>
<sequence length="2841" mass="311210">MRKKILTLCLGLLVTGLWAQQDDGAKMVTTSQAVQNNGYTIQVGVPYLGTSNVANNTDARFPWDILYIFGTFAEESFDVSKGYFGDKVLLQWELRNNFNLITTIEISRRELGSSSQFQFVGSVSPNETQYEDKYVDGGVLYEYKVLAKGVSQTEELYTNFITGVGFRNPTAIVTGNVSYKGGNPVQNVTITAESDGSVVSYGSGLIVPESNQLSIANLNKPIDKTTTLQAWVRPDVPYVDDSGNAIRLFRLNEKNGNNIDVTVNLKETSKTLEVSIGGNLYIIQNVYPSGDIDARGNDIMIPVSDFNSNFVHITAQLEDNKEPLLFINGRPMTAAYRDAAHAARAEVDDEDTSPYLEITVLTVTTMFNVGSGIWENVFIGGGKTALIDEIRVWKSIEAASDIRTDYKRYISGNDPDLVAYLSANENTGGYAYDASRNGFNYNKNHGSLNIQGISNDISFVSGAGNIPSSSQLGILGVTDVNGNYEINAIPYTGTGESFKITPSFGQHKFEPNQQLVFLGEGSEVVNKIDFTDTSSFIFKGKILYDTRGVFPSVAEAEQNIGNGNTIAGGAAIIDENYNQYEINGAFYNKGEYWLNDLGTTGNNEKDDDRLDLYARIPVAGANIYIDGNIVLDENNVPIESDSEGNFDISVPIGNHFIRVAKTGHEFTYEGRFPAETGTFQEFFEDAQEQVVFIDETRVIAVGRVVGGSVEAQKPIGFGENGLFEVPYLAPGGDTTLRVSSKNNIGTATITLELPGSVSDVTKFEFQTNEESGEYRIQVMPLNYEIVGGSGLQISNATIGTSIIAAGTKETVNFASIPPLLTPEFKYPDDEILEGVPYHFEKSFIYRSTPVLRVTDQTSESELVLKDVNGVDQTISTTGFKHPNGSGDDVLIYKQFSNYEIVLSTFERYENKDNLNDIIEDIVPIVDGQLSITNNLAIPESELTETDPNDNSITKYSFIGGVPNTNTPFTRNINIQYVIEGIPYDAENYISEGIILGGARDGTQSILSEAPEIPDIILRDPPGSNSFASIEAGESISFTTDNSFSSGGGISQSVKLMLGGDVSIVAGPPGAGLIVNTEVTNSLTGNISVEASSKDGNSITKTYTFNQTISTSDDPEFVGAEGDLYIGNSKNYSKGSFDDFQATLDQVGDPGDNFELTNGNGDKVYLNKQKAFYLGEKPTNTFFVYSQKFIITDLIPEYEAIVETLSTGGTVENAKPQSWYENQIDLWRRIILNNERSKYTALNDPTFIGLTALNAINAYTGDLQDEINNAQVGGPYESLLQEKLKLADSQKALISSKSQDNITFDSGVGEVSRSIESVVVNTSTLEFDINIEESLQLQLGFSVNKLGIESTTTGFASQAFSASLTEEDTKTTTINYTLKDNDPANVLSVDIINLFDGSGPIFTTVGGRTSCPYEGAELSHYYNHATYNPNNPVIELAQGDRETLSNATERAEDPKILVEVAEIFNIPESNNAEFKLLLSNNADATSDAASFNYFELIVDNTTNPNNALINVSQNGTVVFVPYGQTVEYTLTLGKSVSDVNDYEDIRVILQSQCDPVNVFDDVLISAHFVPSCSRVAVKAPLDNWVYNTSSSTSPLTINLSEYNQAFDNFEKIDLEYRLATAPNWTRLQTFYNGTIPAGATLASSITDAEVVYAFDIVESGLQDGNYEIRARSTCTNGTEFISEVISGSVDLKSPQQFGTPLPTDGILGPGEDLRVSFNENIFYNSALSTIEIKGETNQLPIDNSVSLRFEGANNTATIESPRLVSGDLSVEFWMNNATIASTAAIINQQNGLNIRLENGDMYVSLGDIIANGTIATDGLFHHYTITHDNASGSLSIYEDDRDIGGSTGTANTQFTNNNPLVIGGNTFIGNMHSLRLWTKSLSLSKAYANIYTKLLGNEANLVGYWPMNEGRGTIANDLARFKHAAVTADWDIKPKGTSYEFANGQYQELDNVGFVQLTNEMDATISFWIKTGTAQEATIFSNGRGNGEDPIQSVGLSNKWAINMNSTGALSFASEGNSYVLTAASVADNNWHHITLLFNRNGSLRTYVDAQQVSSNPITDIGGFSGNQAWLGARGFKDQGGNETVDRAFTGKIDEFRLWNTLRNVDQISRDRFNEMDVESIGLLLYARMNAPDPATANGPRYYHAFSNQSVIPTNAVLSAGAVNYSDDVPAIKPERKLIKFQVNHVINEDDMIIEPAISDWAALEGQILDITVHRMFDASNNQQQSPITWTAFVQKNEMSWFVDGFNNVVDIVKTGNESPSFEITIINKGGLVQPYNIAGVPNWLSLSSTSGSLAPDSKVVITATIDEGLSAGEYLENLYLQTDFGLDEKLQLEVRVLAEEPDWAINPNDFDFSMNIVGRISVDGVFSDDLYDKVAAFSNGELRGVANVVYDESYQEYFVFLTVYSNAVSGDPINFSIWDASMGQIVQATIDANASVTFTENNVLGTLSSPSLFENTSTVEQEINLNQGWTWVSFNVNDANFSDLNALTSGMNLETSDRMLSHSPTQLETYFKDVNNAANSSWSGAISANSGLSNNFMYKMKFAHGQQLRVKGGQVDIGSWSFPIQQNWNWLPYPLSKNVSVNEALSTFDATDGDIIKSQNLFAIYDPLNGWSGTLSYLETGKGYMVKSSKDQTFKYANIFGKSSSTKISKNTNTAFVHKRTEPEFAKYSENMNAVVLLPEGYHELFIYDEDGVLKGEATNQIVSDRALSFITIYGEQPKSLTFHIGNGNIQRPTQKTVTFKSNVVLGTVADPVVLESDILESLKMYPNPFKNELMLQLNSNEVSNMELKLFNVVGQLVHSETHKTKKGLNTIKLTPRISNGVYFLKVNLNNVNTTYRIIKN</sequence>
<feature type="domain" description="Secretion system C-terminal sorting" evidence="3">
    <location>
        <begin position="2765"/>
        <end position="2839"/>
    </location>
</feature>
<feature type="signal peptide" evidence="2">
    <location>
        <begin position="1"/>
        <end position="19"/>
    </location>
</feature>
<feature type="chain" id="PRO_5014649179" evidence="2">
    <location>
        <begin position="20"/>
        <end position="2841"/>
    </location>
</feature>
<dbReference type="GO" id="GO:0005975">
    <property type="term" value="P:carbohydrate metabolic process"/>
    <property type="evidence" value="ECO:0007669"/>
    <property type="project" value="UniProtKB-ARBA"/>
</dbReference>